<comment type="catalytic activity">
    <reaction evidence="8">
        <text>fluoride(in) = fluoride(out)</text>
        <dbReference type="Rhea" id="RHEA:76159"/>
        <dbReference type="ChEBI" id="CHEBI:17051"/>
    </reaction>
    <physiologicalReaction direction="left-to-right" evidence="8">
        <dbReference type="Rhea" id="RHEA:76160"/>
    </physiologicalReaction>
</comment>
<evidence type="ECO:0000256" key="6">
    <source>
        <dbReference type="ARBA" id="ARBA00023303"/>
    </source>
</evidence>
<dbReference type="HAMAP" id="MF_00454">
    <property type="entry name" value="FluC"/>
    <property type="match status" value="1"/>
</dbReference>
<evidence type="ECO:0000313" key="12">
    <source>
        <dbReference type="Proteomes" id="UP001501057"/>
    </source>
</evidence>
<organism evidence="11 12">
    <name type="scientific">Aeromicrobium alkaliterrae</name>
    <dbReference type="NCBI Taxonomy" id="302168"/>
    <lineage>
        <taxon>Bacteria</taxon>
        <taxon>Bacillati</taxon>
        <taxon>Actinomycetota</taxon>
        <taxon>Actinomycetes</taxon>
        <taxon>Propionibacteriales</taxon>
        <taxon>Nocardioidaceae</taxon>
        <taxon>Aeromicrobium</taxon>
    </lineage>
</organism>
<feature type="transmembrane region" description="Helical" evidence="10">
    <location>
        <begin position="61"/>
        <end position="81"/>
    </location>
</feature>
<dbReference type="Proteomes" id="UP001501057">
    <property type="component" value="Unassembled WGS sequence"/>
</dbReference>
<feature type="binding site" evidence="10">
    <location>
        <position position="74"/>
    </location>
    <ligand>
        <name>Na(+)</name>
        <dbReference type="ChEBI" id="CHEBI:29101"/>
        <note>structural</note>
    </ligand>
</feature>
<evidence type="ECO:0000256" key="7">
    <source>
        <dbReference type="ARBA" id="ARBA00035120"/>
    </source>
</evidence>
<evidence type="ECO:0000256" key="4">
    <source>
        <dbReference type="ARBA" id="ARBA00022989"/>
    </source>
</evidence>
<accession>A0ABN2JGW6</accession>
<keyword evidence="10" id="KW-0915">Sodium</keyword>
<keyword evidence="5 10" id="KW-0472">Membrane</keyword>
<evidence type="ECO:0000256" key="8">
    <source>
        <dbReference type="ARBA" id="ARBA00035585"/>
    </source>
</evidence>
<evidence type="ECO:0000256" key="9">
    <source>
        <dbReference type="ARBA" id="ARBA00049940"/>
    </source>
</evidence>
<reference evidence="11 12" key="1">
    <citation type="journal article" date="2019" name="Int. J. Syst. Evol. Microbiol.">
        <title>The Global Catalogue of Microorganisms (GCM) 10K type strain sequencing project: providing services to taxonomists for standard genome sequencing and annotation.</title>
        <authorList>
            <consortium name="The Broad Institute Genomics Platform"/>
            <consortium name="The Broad Institute Genome Sequencing Center for Infectious Disease"/>
            <person name="Wu L."/>
            <person name="Ma J."/>
        </authorList>
    </citation>
    <scope>NUCLEOTIDE SEQUENCE [LARGE SCALE GENOMIC DNA]</scope>
    <source>
        <strain evidence="11 12">JCM 13518</strain>
    </source>
</reference>
<sequence>MHRSAALGLVAGGGAVGTLLRFGLDEAVGTVGDLPVSTLLVNLLGSLALGLLVGHGASDRLRLLVGTGLIGGFTTYSAFAVQVQDLTSASDAALAGAYAIGTVVGGFALAVLGLRWGRR</sequence>
<dbReference type="Pfam" id="PF02537">
    <property type="entry name" value="CRCB"/>
    <property type="match status" value="1"/>
</dbReference>
<keyword evidence="10" id="KW-0406">Ion transport</keyword>
<evidence type="ECO:0000256" key="3">
    <source>
        <dbReference type="ARBA" id="ARBA00022692"/>
    </source>
</evidence>
<evidence type="ECO:0000256" key="2">
    <source>
        <dbReference type="ARBA" id="ARBA00022475"/>
    </source>
</evidence>
<comment type="subcellular location">
    <subcellularLocation>
        <location evidence="1 10">Cell membrane</location>
        <topology evidence="1 10">Multi-pass membrane protein</topology>
    </subcellularLocation>
</comment>
<proteinExistence type="inferred from homology"/>
<feature type="binding site" evidence="10">
    <location>
        <position position="71"/>
    </location>
    <ligand>
        <name>Na(+)</name>
        <dbReference type="ChEBI" id="CHEBI:29101"/>
        <note>structural</note>
    </ligand>
</feature>
<dbReference type="PANTHER" id="PTHR28259:SF1">
    <property type="entry name" value="FLUORIDE EXPORT PROTEIN 1-RELATED"/>
    <property type="match status" value="1"/>
</dbReference>
<evidence type="ECO:0000256" key="10">
    <source>
        <dbReference type="HAMAP-Rule" id="MF_00454"/>
    </source>
</evidence>
<evidence type="ECO:0000256" key="5">
    <source>
        <dbReference type="ARBA" id="ARBA00023136"/>
    </source>
</evidence>
<comment type="activity regulation">
    <text evidence="10">Na(+) is not transported, but it plays an essential structural role and its presence is essential for fluoride channel function.</text>
</comment>
<dbReference type="RefSeq" id="WP_344197260.1">
    <property type="nucleotide sequence ID" value="NZ_BAAAME010000002.1"/>
</dbReference>
<keyword evidence="10" id="KW-0479">Metal-binding</keyword>
<keyword evidence="12" id="KW-1185">Reference proteome</keyword>
<gene>
    <name evidence="10 11" type="primary">crcB</name>
    <name evidence="10" type="synonym">fluC</name>
    <name evidence="11" type="ORF">GCM10009710_04350</name>
</gene>
<evidence type="ECO:0000256" key="1">
    <source>
        <dbReference type="ARBA" id="ARBA00004651"/>
    </source>
</evidence>
<feature type="transmembrane region" description="Helical" evidence="10">
    <location>
        <begin position="93"/>
        <end position="114"/>
    </location>
</feature>
<dbReference type="PANTHER" id="PTHR28259">
    <property type="entry name" value="FLUORIDE EXPORT PROTEIN 1-RELATED"/>
    <property type="match status" value="1"/>
</dbReference>
<comment type="function">
    <text evidence="9 10">Fluoride-specific ion channel. Important for reducing fluoride concentration in the cell, thus reducing its toxicity.</text>
</comment>
<name>A0ABN2JGW6_9ACTN</name>
<protein>
    <recommendedName>
        <fullName evidence="10">Fluoride-specific ion channel FluC</fullName>
    </recommendedName>
</protein>
<comment type="similarity">
    <text evidence="7 10">Belongs to the fluoride channel Fluc/FEX (TC 1.A.43) family.</text>
</comment>
<comment type="caution">
    <text evidence="11">The sequence shown here is derived from an EMBL/GenBank/DDBJ whole genome shotgun (WGS) entry which is preliminary data.</text>
</comment>
<keyword evidence="2 10" id="KW-1003">Cell membrane</keyword>
<keyword evidence="6 10" id="KW-0407">Ion channel</keyword>
<keyword evidence="4 10" id="KW-1133">Transmembrane helix</keyword>
<evidence type="ECO:0000313" key="11">
    <source>
        <dbReference type="EMBL" id="GAA1726800.1"/>
    </source>
</evidence>
<dbReference type="EMBL" id="BAAAME010000002">
    <property type="protein sequence ID" value="GAA1726800.1"/>
    <property type="molecule type" value="Genomic_DNA"/>
</dbReference>
<keyword evidence="10" id="KW-0813">Transport</keyword>
<dbReference type="InterPro" id="IPR003691">
    <property type="entry name" value="FluC"/>
</dbReference>
<keyword evidence="3 10" id="KW-0812">Transmembrane</keyword>
<feature type="transmembrane region" description="Helical" evidence="10">
    <location>
        <begin position="37"/>
        <end position="54"/>
    </location>
</feature>